<protein>
    <submittedName>
        <fullName evidence="6">Ca2+-binding protein, RTX toxin-related</fullName>
    </submittedName>
</protein>
<dbReference type="Gene3D" id="2.150.10.10">
    <property type="entry name" value="Serralysin-like metalloprotease, C-terminal"/>
    <property type="match status" value="5"/>
</dbReference>
<dbReference type="Pfam" id="PF00094">
    <property type="entry name" value="VWD"/>
    <property type="match status" value="1"/>
</dbReference>
<dbReference type="SMART" id="SM00216">
    <property type="entry name" value="VWD"/>
    <property type="match status" value="1"/>
</dbReference>
<dbReference type="PROSITE" id="PS51233">
    <property type="entry name" value="VWFD"/>
    <property type="match status" value="1"/>
</dbReference>
<dbReference type="InterPro" id="IPR001343">
    <property type="entry name" value="Hemolysn_Ca-bd"/>
</dbReference>
<dbReference type="EMBL" id="FOYI01000004">
    <property type="protein sequence ID" value="SFR06282.1"/>
    <property type="molecule type" value="Genomic_DNA"/>
</dbReference>
<accession>A0A1I6DLL9</accession>
<evidence type="ECO:0000256" key="2">
    <source>
        <dbReference type="ARBA" id="ARBA00022737"/>
    </source>
</evidence>
<evidence type="ECO:0000259" key="5">
    <source>
        <dbReference type="PROSITE" id="PS51233"/>
    </source>
</evidence>
<dbReference type="InterPro" id="IPR038081">
    <property type="entry name" value="CalX-like_sf"/>
</dbReference>
<keyword evidence="1" id="KW-0732">Signal</keyword>
<keyword evidence="7" id="KW-1185">Reference proteome</keyword>
<feature type="domain" description="VWFD" evidence="5">
    <location>
        <begin position="962"/>
        <end position="1148"/>
    </location>
</feature>
<evidence type="ECO:0000313" key="7">
    <source>
        <dbReference type="Proteomes" id="UP000199302"/>
    </source>
</evidence>
<keyword evidence="2" id="KW-0677">Repeat</keyword>
<dbReference type="GO" id="GO:0005509">
    <property type="term" value="F:calcium ion binding"/>
    <property type="evidence" value="ECO:0007669"/>
    <property type="project" value="InterPro"/>
</dbReference>
<dbReference type="InterPro" id="IPR001846">
    <property type="entry name" value="VWF_type-D"/>
</dbReference>
<dbReference type="PANTHER" id="PTHR46682">
    <property type="entry name" value="ADHESION G-PROTEIN COUPLED RECEPTOR V1"/>
    <property type="match status" value="1"/>
</dbReference>
<proteinExistence type="predicted"/>
<gene>
    <name evidence="6" type="ORF">SAMN04515673_10468</name>
</gene>
<dbReference type="GO" id="GO:0016020">
    <property type="term" value="C:membrane"/>
    <property type="evidence" value="ECO:0007669"/>
    <property type="project" value="InterPro"/>
</dbReference>
<feature type="compositionally biased region" description="Acidic residues" evidence="4">
    <location>
        <begin position="104"/>
        <end position="118"/>
    </location>
</feature>
<evidence type="ECO:0000256" key="1">
    <source>
        <dbReference type="ARBA" id="ARBA00022729"/>
    </source>
</evidence>
<dbReference type="SUPFAM" id="SSF51120">
    <property type="entry name" value="beta-Roll"/>
    <property type="match status" value="6"/>
</dbReference>
<reference evidence="6 7" key="1">
    <citation type="submission" date="2016-10" db="EMBL/GenBank/DDBJ databases">
        <authorList>
            <person name="de Groot N.N."/>
        </authorList>
    </citation>
    <scope>NUCLEOTIDE SEQUENCE [LARGE SCALE GENOMIC DNA]</scope>
    <source>
        <strain evidence="7">KMM 9023,NRIC 0796,JCM 17311,KCTC 23692</strain>
    </source>
</reference>
<dbReference type="STRING" id="871652.SAMN04515673_10468"/>
<dbReference type="GO" id="GO:0004930">
    <property type="term" value="F:G protein-coupled receptor activity"/>
    <property type="evidence" value="ECO:0007669"/>
    <property type="project" value="InterPro"/>
</dbReference>
<feature type="region of interest" description="Disordered" evidence="4">
    <location>
        <begin position="1"/>
        <end position="21"/>
    </location>
</feature>
<dbReference type="InterPro" id="IPR011049">
    <property type="entry name" value="Serralysin-like_metalloprot_C"/>
</dbReference>
<dbReference type="InterPro" id="IPR018511">
    <property type="entry name" value="Hemolysin-typ_Ca-bd_CS"/>
</dbReference>
<feature type="region of interest" description="Disordered" evidence="4">
    <location>
        <begin position="104"/>
        <end position="172"/>
    </location>
</feature>
<evidence type="ECO:0000313" key="6">
    <source>
        <dbReference type="EMBL" id="SFR06282.1"/>
    </source>
</evidence>
<dbReference type="Pfam" id="PF00353">
    <property type="entry name" value="HemolysinCabind"/>
    <property type="match status" value="8"/>
</dbReference>
<feature type="compositionally biased region" description="Acidic residues" evidence="4">
    <location>
        <begin position="1"/>
        <end position="12"/>
    </location>
</feature>
<evidence type="ECO:0000256" key="4">
    <source>
        <dbReference type="SAM" id="MobiDB-lite"/>
    </source>
</evidence>
<dbReference type="OrthoDB" id="733404at2"/>
<dbReference type="Gene3D" id="2.60.40.2030">
    <property type="match status" value="3"/>
</dbReference>
<dbReference type="PRINTS" id="PR00313">
    <property type="entry name" value="CABNDNGRPT"/>
</dbReference>
<dbReference type="InterPro" id="IPR003644">
    <property type="entry name" value="Calx_beta"/>
</dbReference>
<evidence type="ECO:0000256" key="3">
    <source>
        <dbReference type="ARBA" id="ARBA00022837"/>
    </source>
</evidence>
<dbReference type="PANTHER" id="PTHR46682:SF1">
    <property type="entry name" value="ADHESION G-PROTEIN COUPLED RECEPTOR V1"/>
    <property type="match status" value="1"/>
</dbReference>
<dbReference type="InterPro" id="IPR026919">
    <property type="entry name" value="ADGRV1"/>
</dbReference>
<keyword evidence="3" id="KW-0106">Calcium</keyword>
<name>A0A1I6DLL9_9RHOB</name>
<dbReference type="SUPFAM" id="SSF141072">
    <property type="entry name" value="CalX-like"/>
    <property type="match status" value="3"/>
</dbReference>
<dbReference type="PROSITE" id="PS00330">
    <property type="entry name" value="HEMOLYSIN_CALCIUM"/>
    <property type="match status" value="4"/>
</dbReference>
<sequence length="1473" mass="151383">MANTEVSEDWLTGDDLSGGDGDDMLIGSEGSDYLQPGAGTDTIIGGGQPEGSSGDTLVYRHDDADSGVTVTFSGLGQGTAIDWAGDTDTFTGIERVRGTEFADEITADDGDNDLEGEGGNDTLFGLGGDDRLEGGEGDDLLDGGDGGDYFRPGAGADTIIGGDVPGENGSEDELSYAFDDAITNGIVATYSNASDGTVEDGSGATDTFTGIELIEGTMFADTFIGAEGSDEFRGLAGDDYFDGGAGDEDEVDYKGARSEDGAFQGVTVNLATGIATDAWGDTDTLVSIERIEGTREFGDTILGNHQRNHLRGEGGDDYIDTVGGSDNWADGGEGNDTIHLRGENDGAATGAGDDTIYVYGQYAFIEMELGDNTVIVDGGSDLFLSYEQLDQGVTVDLQAGTAAKQGGAADTFSAVTGLRGSFGDDVLLGGAGDEEFQATVGDDSVDGRDGEDRLSYREIDRNAALGEDALRDGVVFDIAAGTATLTGYGTTSFANIDVFEGGQRDDVFRGDAGDNQFRGLGGTDSYDGGEGFDRISFTGDWWNGGQGSVTVDLAAGTATDGYGNDETFTSIESVFGGRVDDALFGDAVSNGIWGDDGDDIIDTRAGEDWLSGGWGQDTLTGGTGADVFYGWIGHLDGDTITDLEAGDAIEVYADGWGALLGADIWADAAQIYIDITGDGVAEAVMVNGSGYTGAIRSGGGPVGGPVAAVVSLDGAGGLIFSAPEGTGGDTDVTATLTRSGDIFSQVTVDFAVAGAGANPGSAADLTAGFGSGQVVFAPGQTEAEITLTIAGDSLIEANERLALTLTGITSTGAVPAEIAGGTEALIRIVNDDFLQRVNVTGSKAQEDTQDLIFTVTREGPDLSQAIDVTVSLLGGTGPREASSDDIAGGLPQTATVSFAAGEATQTITLDPIADLENEFHERVVAQIISIEGAGASSYEIGSGQAVGEIRNDDGIPPIPPGLDASSAMDPHLFTFDGLSYDFQAVGEFVLLEARSGDPLSIQIRYQPVPGSDYASHATAVATELDGVTLSFDLGAPDTLMIGGVAMALGAAVGGRAVGDGMVYYDGEALTVVYGNGEQLRVDIFDSFLNANAFVLDGRDVHGLLGNGNGDASDDLALRDGTALTQPVSFAQLYGSYADSWRIDQAESLFVYGPGLGTADYTDTSYPRGEVRLDELPQEVLDRAEEATAGIADPVLKQAAMLDFILTGNTGYIAGAEAIAPETVSRITPTDAPDPDAGIGVYAADLELAEGDGGVTEAFFTVYRTGDLTGEINITYALTGDIDDDDVSGPLTGSLSLGDGVAAQTVSVGVLGDTTVEADEALIFGFSISAGTADVLSSMSTTTIITDDFAPPEQVVNEIDGTEDSDNLVGTDGADAIRSLGGRYDKMSGGAEADQFIFGAETNNGIRERDVILDFEVGLDEIVLQDGASIASIRETSSQVVVFLDGDRDAIYVRGEGVTADNVTIVTDDIFELV</sequence>
<dbReference type="Pfam" id="PF03160">
    <property type="entry name" value="Calx-beta"/>
    <property type="match status" value="2"/>
</dbReference>
<dbReference type="Proteomes" id="UP000199302">
    <property type="component" value="Unassembled WGS sequence"/>
</dbReference>
<organism evidence="6 7">
    <name type="scientific">Poseidonocella sedimentorum</name>
    <dbReference type="NCBI Taxonomy" id="871652"/>
    <lineage>
        <taxon>Bacteria</taxon>
        <taxon>Pseudomonadati</taxon>
        <taxon>Pseudomonadota</taxon>
        <taxon>Alphaproteobacteria</taxon>
        <taxon>Rhodobacterales</taxon>
        <taxon>Roseobacteraceae</taxon>
        <taxon>Poseidonocella</taxon>
    </lineage>
</organism>